<feature type="region of interest" description="Disordered" evidence="2">
    <location>
        <begin position="86"/>
        <end position="154"/>
    </location>
</feature>
<reference evidence="3" key="1">
    <citation type="journal article" date="2020" name="Fungal Divers.">
        <title>Resolving the Mortierellaceae phylogeny through synthesis of multi-gene phylogenetics and phylogenomics.</title>
        <authorList>
            <person name="Vandepol N."/>
            <person name="Liber J."/>
            <person name="Desiro A."/>
            <person name="Na H."/>
            <person name="Kennedy M."/>
            <person name="Barry K."/>
            <person name="Grigoriev I.V."/>
            <person name="Miller A.N."/>
            <person name="O'Donnell K."/>
            <person name="Stajich J.E."/>
            <person name="Bonito G."/>
        </authorList>
    </citation>
    <scope>NUCLEOTIDE SEQUENCE</scope>
    <source>
        <strain evidence="3">NRRL 2591</strain>
    </source>
</reference>
<evidence type="ECO:0000256" key="2">
    <source>
        <dbReference type="SAM" id="MobiDB-lite"/>
    </source>
</evidence>
<feature type="coiled-coil region" evidence="1">
    <location>
        <begin position="191"/>
        <end position="224"/>
    </location>
</feature>
<evidence type="ECO:0000313" key="4">
    <source>
        <dbReference type="Proteomes" id="UP000723463"/>
    </source>
</evidence>
<keyword evidence="4" id="KW-1185">Reference proteome</keyword>
<sequence>MVLSFRSIFQSESQRQVEAEARNIGLAHSIRDLITGSNHETHVDSYQKKKAVKALQKAKPAEVNDLINILKAMPDPTVVEFKEIHSREASRHHHPPAPISPAPAPAPEPQEPKPSTGDATTTPPATTEPADDKEGGGSSKDKDGEEEEVEAVKAPSSWWAVSFASLKATLISGPAVGEPSITTTTTTVTTITMTAEEVKKAAAEAEAAEAAEIEEAKAKAAEQEAVATAADVVVESTAVKKDKEVVTATATAKATGTGTNKNIGTITSSTIVANIKTTADKTTLVSTLNSIKKQIVALTKTPPIDVISAYTYWWGYEIYVPHKCMNKLQRVSNTSQIFFGFLSGAVAGMPGLAALVPLSRIISAWVGFQWAIIHAEDLGKGVVLSATWVLPVALAPRSWDRPGTE</sequence>
<feature type="compositionally biased region" description="Pro residues" evidence="2">
    <location>
        <begin position="96"/>
        <end position="109"/>
    </location>
</feature>
<feature type="compositionally biased region" description="Low complexity" evidence="2">
    <location>
        <begin position="113"/>
        <end position="128"/>
    </location>
</feature>
<proteinExistence type="predicted"/>
<name>A0A9P6K7C8_9FUNG</name>
<evidence type="ECO:0000313" key="3">
    <source>
        <dbReference type="EMBL" id="KAF9549396.1"/>
    </source>
</evidence>
<evidence type="ECO:0000256" key="1">
    <source>
        <dbReference type="SAM" id="Coils"/>
    </source>
</evidence>
<dbReference type="Proteomes" id="UP000723463">
    <property type="component" value="Unassembled WGS sequence"/>
</dbReference>
<comment type="caution">
    <text evidence="3">The sequence shown here is derived from an EMBL/GenBank/DDBJ whole genome shotgun (WGS) entry which is preliminary data.</text>
</comment>
<feature type="compositionally biased region" description="Basic and acidic residues" evidence="2">
    <location>
        <begin position="130"/>
        <end position="143"/>
    </location>
</feature>
<gene>
    <name evidence="3" type="ORF">EC957_003785</name>
</gene>
<dbReference type="EMBL" id="JAAAXW010000019">
    <property type="protein sequence ID" value="KAF9549396.1"/>
    <property type="molecule type" value="Genomic_DNA"/>
</dbReference>
<organism evidence="3 4">
    <name type="scientific">Mortierella hygrophila</name>
    <dbReference type="NCBI Taxonomy" id="979708"/>
    <lineage>
        <taxon>Eukaryota</taxon>
        <taxon>Fungi</taxon>
        <taxon>Fungi incertae sedis</taxon>
        <taxon>Mucoromycota</taxon>
        <taxon>Mortierellomycotina</taxon>
        <taxon>Mortierellomycetes</taxon>
        <taxon>Mortierellales</taxon>
        <taxon>Mortierellaceae</taxon>
        <taxon>Mortierella</taxon>
    </lineage>
</organism>
<protein>
    <submittedName>
        <fullName evidence="3">Uncharacterized protein</fullName>
    </submittedName>
</protein>
<dbReference type="AlphaFoldDB" id="A0A9P6K7C8"/>
<keyword evidence="1" id="KW-0175">Coiled coil</keyword>
<accession>A0A9P6K7C8</accession>